<dbReference type="EMBL" id="JAUHTQ010000003">
    <property type="protein sequence ID" value="MDN4492877.1"/>
    <property type="molecule type" value="Genomic_DNA"/>
</dbReference>
<dbReference type="Proteomes" id="UP001172743">
    <property type="component" value="Unassembled WGS sequence"/>
</dbReference>
<evidence type="ECO:0000313" key="2">
    <source>
        <dbReference type="Proteomes" id="UP001172743"/>
    </source>
</evidence>
<keyword evidence="2" id="KW-1185">Reference proteome</keyword>
<dbReference type="RefSeq" id="WP_301137106.1">
    <property type="nucleotide sequence ID" value="NZ_JAUHTQ010000003.1"/>
</dbReference>
<accession>A0ABT8GN88</accession>
<reference evidence="1" key="1">
    <citation type="submission" date="2023-07" db="EMBL/GenBank/DDBJ databases">
        <title>Ureibacillus sp. isolated from freshwater well.</title>
        <authorList>
            <person name="Kirdat K."/>
            <person name="Bhatt A."/>
            <person name="Teware R."/>
            <person name="Bhavsar Y."/>
            <person name="Yadav A."/>
        </authorList>
    </citation>
    <scope>NUCLEOTIDE SEQUENCE</scope>
    <source>
        <strain evidence="1">BA0131</strain>
    </source>
</reference>
<organism evidence="1 2">
    <name type="scientific">Ureibacillus aquaedulcis</name>
    <dbReference type="NCBI Taxonomy" id="3058421"/>
    <lineage>
        <taxon>Bacteria</taxon>
        <taxon>Bacillati</taxon>
        <taxon>Bacillota</taxon>
        <taxon>Bacilli</taxon>
        <taxon>Bacillales</taxon>
        <taxon>Caryophanaceae</taxon>
        <taxon>Ureibacillus</taxon>
    </lineage>
</organism>
<gene>
    <name evidence="1" type="ORF">QYB95_04940</name>
</gene>
<protein>
    <submittedName>
        <fullName evidence="1">DUF1878 domain-containing protein</fullName>
    </submittedName>
</protein>
<sequence>MTTREMTLEERLDFIEFRQELLFENSEKSRLLFESDVTRDEYQAIVDVFSEFSRKIDSGEKVFHSSYEQSIYQAVPHHKGNYHFAENLALTNYEQGSWKEVFETLYGEMEKFKSDLKKND</sequence>
<name>A0ABT8GN88_9BACL</name>
<comment type="caution">
    <text evidence="1">The sequence shown here is derived from an EMBL/GenBank/DDBJ whole genome shotgun (WGS) entry which is preliminary data.</text>
</comment>
<proteinExistence type="predicted"/>
<evidence type="ECO:0000313" key="1">
    <source>
        <dbReference type="EMBL" id="MDN4492877.1"/>
    </source>
</evidence>